<sequence length="172" mass="18782">MGFLLVIPLFLIRFGLLYAVSKDALARAARFAPLAGREKIAYGLYQISNVALIVFPCFLSIKLEPPCLFGAGVVVHGAGVVLLAVSTVQFAHPSPSGLVDRGVYRLSRNPMYVAYFLYFAGCALLLQSVALFVLLAVFQASAHGIIKAEERWCLATFGDAYRAYLGTVRRYL</sequence>
<keyword evidence="7" id="KW-1185">Reference proteome</keyword>
<gene>
    <name evidence="6" type="ORF">C2L80_00385</name>
</gene>
<evidence type="ECO:0000256" key="4">
    <source>
        <dbReference type="ARBA" id="ARBA00023136"/>
    </source>
</evidence>
<keyword evidence="3 5" id="KW-1133">Transmembrane helix</keyword>
<organism evidence="6 7">
    <name type="scientific">Rubneribacter badeniensis</name>
    <dbReference type="NCBI Taxonomy" id="2070688"/>
    <lineage>
        <taxon>Bacteria</taxon>
        <taxon>Bacillati</taxon>
        <taxon>Actinomycetota</taxon>
        <taxon>Coriobacteriia</taxon>
        <taxon>Eggerthellales</taxon>
        <taxon>Eggerthellaceae</taxon>
        <taxon>Rubneribacter</taxon>
    </lineage>
</organism>
<dbReference type="Gene3D" id="1.20.120.1630">
    <property type="match status" value="1"/>
</dbReference>
<keyword evidence="6" id="KW-0808">Transferase</keyword>
<dbReference type="AlphaFoldDB" id="A0A2K2U8V1"/>
<evidence type="ECO:0000256" key="3">
    <source>
        <dbReference type="ARBA" id="ARBA00022989"/>
    </source>
</evidence>
<dbReference type="GO" id="GO:0008168">
    <property type="term" value="F:methyltransferase activity"/>
    <property type="evidence" value="ECO:0007669"/>
    <property type="project" value="UniProtKB-KW"/>
</dbReference>
<dbReference type="GO" id="GO:0032259">
    <property type="term" value="P:methylation"/>
    <property type="evidence" value="ECO:0007669"/>
    <property type="project" value="UniProtKB-KW"/>
</dbReference>
<name>A0A2K2U8V1_9ACTN</name>
<dbReference type="Pfam" id="PF04191">
    <property type="entry name" value="PEMT"/>
    <property type="match status" value="1"/>
</dbReference>
<dbReference type="PANTHER" id="PTHR12714">
    <property type="entry name" value="PROTEIN-S ISOPRENYLCYSTEINE O-METHYLTRANSFERASE"/>
    <property type="match status" value="1"/>
</dbReference>
<feature type="transmembrane region" description="Helical" evidence="5">
    <location>
        <begin position="43"/>
        <end position="61"/>
    </location>
</feature>
<evidence type="ECO:0000313" key="6">
    <source>
        <dbReference type="EMBL" id="PNV66618.1"/>
    </source>
</evidence>
<protein>
    <submittedName>
        <fullName evidence="6">Isoprenylcysteine carboxylmethyltransferase family protein</fullName>
    </submittedName>
</protein>
<dbReference type="GO" id="GO:0012505">
    <property type="term" value="C:endomembrane system"/>
    <property type="evidence" value="ECO:0007669"/>
    <property type="project" value="UniProtKB-SubCell"/>
</dbReference>
<dbReference type="InterPro" id="IPR007318">
    <property type="entry name" value="Phopholipid_MeTrfase"/>
</dbReference>
<dbReference type="RefSeq" id="WP_087195372.1">
    <property type="nucleotide sequence ID" value="NZ_PPEL01000001.1"/>
</dbReference>
<evidence type="ECO:0000256" key="2">
    <source>
        <dbReference type="ARBA" id="ARBA00022692"/>
    </source>
</evidence>
<dbReference type="Proteomes" id="UP000236488">
    <property type="component" value="Unassembled WGS sequence"/>
</dbReference>
<evidence type="ECO:0000256" key="1">
    <source>
        <dbReference type="ARBA" id="ARBA00004127"/>
    </source>
</evidence>
<feature type="transmembrane region" description="Helical" evidence="5">
    <location>
        <begin position="68"/>
        <end position="92"/>
    </location>
</feature>
<dbReference type="PANTHER" id="PTHR12714:SF9">
    <property type="entry name" value="PROTEIN-S-ISOPRENYLCYSTEINE O-METHYLTRANSFERASE"/>
    <property type="match status" value="1"/>
</dbReference>
<keyword evidence="6" id="KW-0489">Methyltransferase</keyword>
<keyword evidence="4 5" id="KW-0472">Membrane</keyword>
<keyword evidence="2 5" id="KW-0812">Transmembrane</keyword>
<dbReference type="EMBL" id="PPEL01000001">
    <property type="protein sequence ID" value="PNV66618.1"/>
    <property type="molecule type" value="Genomic_DNA"/>
</dbReference>
<reference evidence="6 7" key="1">
    <citation type="journal article" date="2018" name="Int. J. Syst. Evol. Microbiol.">
        <title>Rubneribacter badeniensis gen. nov., sp. nov. and Enteroscipio rubneri gen. nov., sp. nov., new members of the Eggerthellaceae isolated from human faeces.</title>
        <authorList>
            <person name="Danylec N."/>
            <person name="Gobl A."/>
            <person name="Stoll D.A."/>
            <person name="Hetzer B."/>
            <person name="Kulling S.E."/>
            <person name="Huch M."/>
        </authorList>
    </citation>
    <scope>NUCLEOTIDE SEQUENCE [LARGE SCALE GENOMIC DNA]</scope>
    <source>
        <strain evidence="6 7">ResAG-85</strain>
    </source>
</reference>
<feature type="transmembrane region" description="Helical" evidence="5">
    <location>
        <begin position="112"/>
        <end position="138"/>
    </location>
</feature>
<comment type="caution">
    <text evidence="6">The sequence shown here is derived from an EMBL/GenBank/DDBJ whole genome shotgun (WGS) entry which is preliminary data.</text>
</comment>
<evidence type="ECO:0000313" key="7">
    <source>
        <dbReference type="Proteomes" id="UP000236488"/>
    </source>
</evidence>
<evidence type="ECO:0000256" key="5">
    <source>
        <dbReference type="SAM" id="Phobius"/>
    </source>
</evidence>
<accession>A0A2K2U8V1</accession>
<comment type="subcellular location">
    <subcellularLocation>
        <location evidence="1">Endomembrane system</location>
        <topology evidence="1">Multi-pass membrane protein</topology>
    </subcellularLocation>
</comment>
<proteinExistence type="predicted"/>